<dbReference type="InterPro" id="IPR005829">
    <property type="entry name" value="Sugar_transporter_CS"/>
</dbReference>
<comment type="catalytic activity">
    <reaction evidence="9">
        <text>L-lysyl-L-alpha-amino acid(out) = L-lysyl-L-alpha-amino acid(in)</text>
        <dbReference type="Rhea" id="RHEA:79387"/>
        <dbReference type="ChEBI" id="CHEBI:229965"/>
    </reaction>
</comment>
<evidence type="ECO:0000256" key="2">
    <source>
        <dbReference type="ARBA" id="ARBA00022692"/>
    </source>
</evidence>
<name>A0A1Y2H841_9FUNG</name>
<comment type="catalytic activity">
    <reaction evidence="8">
        <text>L-alpha-aminoacyl-L-histidine(out) = L-alpha-aminoacyl-L-histidine(in)</text>
        <dbReference type="Rhea" id="RHEA:79375"/>
        <dbReference type="ChEBI" id="CHEBI:229967"/>
    </reaction>
</comment>
<evidence type="ECO:0000256" key="18">
    <source>
        <dbReference type="ARBA" id="ARBA00044985"/>
    </source>
</evidence>
<evidence type="ECO:0000256" key="15">
    <source>
        <dbReference type="ARBA" id="ARBA00044912"/>
    </source>
</evidence>
<evidence type="ECO:0000256" key="10">
    <source>
        <dbReference type="ARBA" id="ARBA00044893"/>
    </source>
</evidence>
<comment type="catalytic activity">
    <reaction evidence="12">
        <text>L-arginyl-L-alpha-amino acid(out) = L-arginyl-L-alpha-amino acid(in)</text>
        <dbReference type="Rhea" id="RHEA:79371"/>
        <dbReference type="ChEBI" id="CHEBI:84315"/>
    </reaction>
</comment>
<comment type="function">
    <text evidence="20">Lysosomal dipeptide uniporter that selectively exports lysine, arginine or histidine-containing dipeptides with a net positive charge from the lysosome lumen into the cytosol. Could play a role in a specific type of protein O-glycosylation indirectly regulating macrophages migration and tissue invasion. Also essential for liver homeostasis.</text>
</comment>
<evidence type="ECO:0000313" key="25">
    <source>
        <dbReference type="EMBL" id="ORZ30756.1"/>
    </source>
</evidence>
<proteinExistence type="predicted"/>
<feature type="region of interest" description="Disordered" evidence="22">
    <location>
        <begin position="568"/>
        <end position="601"/>
    </location>
</feature>
<comment type="catalytic activity">
    <reaction evidence="11">
        <text>L-aspartyl-L-lysine(out) = L-aspartyl-L-lysine(in)</text>
        <dbReference type="Rhea" id="RHEA:79411"/>
        <dbReference type="ChEBI" id="CHEBI:229953"/>
    </reaction>
</comment>
<dbReference type="InterPro" id="IPR020846">
    <property type="entry name" value="MFS_dom"/>
</dbReference>
<dbReference type="AlphaFoldDB" id="A0A1Y2H841"/>
<evidence type="ECO:0000256" key="4">
    <source>
        <dbReference type="ARBA" id="ARBA00023136"/>
    </source>
</evidence>
<feature type="compositionally biased region" description="Acidic residues" evidence="22">
    <location>
        <begin position="575"/>
        <end position="586"/>
    </location>
</feature>
<dbReference type="SUPFAM" id="SSF103473">
    <property type="entry name" value="MFS general substrate transporter"/>
    <property type="match status" value="1"/>
</dbReference>
<feature type="transmembrane region" description="Helical" evidence="23">
    <location>
        <begin position="507"/>
        <end position="530"/>
    </location>
</feature>
<comment type="catalytic activity">
    <reaction evidence="7">
        <text>L-alpha-aminoacyl-L-arginine(out) = L-alpha-aminoacyl-L-arginine(in)</text>
        <dbReference type="Rhea" id="RHEA:79367"/>
        <dbReference type="ChEBI" id="CHEBI:229968"/>
    </reaction>
</comment>
<comment type="catalytic activity">
    <reaction evidence="10">
        <text>L-alpha-aminoacyl-L-lysine(out) = L-alpha-aminoacyl-L-lysine(in)</text>
        <dbReference type="Rhea" id="RHEA:79383"/>
        <dbReference type="ChEBI" id="CHEBI:229966"/>
    </reaction>
</comment>
<protein>
    <recommendedName>
        <fullName evidence="18">Lysosomal dipeptide transporter MFSD1</fullName>
    </recommendedName>
    <alternativeName>
        <fullName evidence="19">Major facilitator superfamily domain-containing protein 1</fullName>
    </alternativeName>
</protein>
<evidence type="ECO:0000256" key="7">
    <source>
        <dbReference type="ARBA" id="ARBA00044881"/>
    </source>
</evidence>
<dbReference type="OrthoDB" id="424834at2759"/>
<feature type="transmembrane region" description="Helical" evidence="23">
    <location>
        <begin position="165"/>
        <end position="185"/>
    </location>
</feature>
<feature type="domain" description="Major facilitator superfamily (MFS) profile" evidence="24">
    <location>
        <begin position="75"/>
        <end position="533"/>
    </location>
</feature>
<keyword evidence="3 23" id="KW-1133">Transmembrane helix</keyword>
<evidence type="ECO:0000256" key="8">
    <source>
        <dbReference type="ARBA" id="ARBA00044884"/>
    </source>
</evidence>
<feature type="transmembrane region" description="Helical" evidence="23">
    <location>
        <begin position="619"/>
        <end position="639"/>
    </location>
</feature>
<evidence type="ECO:0000256" key="21">
    <source>
        <dbReference type="ARBA" id="ARBA00046376"/>
    </source>
</evidence>
<feature type="transmembrane region" description="Helical" evidence="23">
    <location>
        <begin position="69"/>
        <end position="89"/>
    </location>
</feature>
<comment type="subcellular location">
    <subcellularLocation>
        <location evidence="1">Membrane</location>
        <topology evidence="1">Multi-pass membrane protein</topology>
    </subcellularLocation>
</comment>
<evidence type="ECO:0000259" key="24">
    <source>
        <dbReference type="PROSITE" id="PS50850"/>
    </source>
</evidence>
<comment type="subunit">
    <text evidence="21">Homodimer. Interacts with lysosomal protein GLMP (via lumenal domain); the interaction starts while both proteins are still in the endoplasmic reticulum and is required for stabilization of MFSD1 in lysosomes but has no direct effect on its targeting to lysosomes or transporter activity.</text>
</comment>
<dbReference type="EMBL" id="MCFL01000075">
    <property type="protein sequence ID" value="ORZ30756.1"/>
    <property type="molecule type" value="Genomic_DNA"/>
</dbReference>
<evidence type="ECO:0000256" key="5">
    <source>
        <dbReference type="ARBA" id="ARBA00044876"/>
    </source>
</evidence>
<feature type="transmembrane region" description="Helical" evidence="23">
    <location>
        <begin position="230"/>
        <end position="254"/>
    </location>
</feature>
<evidence type="ECO:0000256" key="9">
    <source>
        <dbReference type="ARBA" id="ARBA00044891"/>
    </source>
</evidence>
<dbReference type="Proteomes" id="UP000193411">
    <property type="component" value="Unassembled WGS sequence"/>
</dbReference>
<dbReference type="InterPro" id="IPR011701">
    <property type="entry name" value="MFS"/>
</dbReference>
<keyword evidence="2 23" id="KW-0812">Transmembrane</keyword>
<dbReference type="InterPro" id="IPR052187">
    <property type="entry name" value="MFSD1"/>
</dbReference>
<dbReference type="Pfam" id="PF07690">
    <property type="entry name" value="MFS_1"/>
    <property type="match status" value="2"/>
</dbReference>
<dbReference type="PROSITE" id="PS50850">
    <property type="entry name" value="MFS"/>
    <property type="match status" value="1"/>
</dbReference>
<dbReference type="PROSITE" id="PS00216">
    <property type="entry name" value="SUGAR_TRANSPORT_1"/>
    <property type="match status" value="1"/>
</dbReference>
<evidence type="ECO:0000256" key="23">
    <source>
        <dbReference type="SAM" id="Phobius"/>
    </source>
</evidence>
<comment type="catalytic activity">
    <reaction evidence="15">
        <text>L-histidyl-L-alpha-amino acid(out) = L-histidyl-L-alpha-amino acid(in)</text>
        <dbReference type="Rhea" id="RHEA:79379"/>
        <dbReference type="ChEBI" id="CHEBI:229964"/>
    </reaction>
</comment>
<keyword evidence="4 23" id="KW-0472">Membrane</keyword>
<evidence type="ECO:0000256" key="17">
    <source>
        <dbReference type="ARBA" id="ARBA00044924"/>
    </source>
</evidence>
<dbReference type="GO" id="GO:0016020">
    <property type="term" value="C:membrane"/>
    <property type="evidence" value="ECO:0007669"/>
    <property type="project" value="UniProtKB-SubCell"/>
</dbReference>
<evidence type="ECO:0000256" key="20">
    <source>
        <dbReference type="ARBA" id="ARBA00045709"/>
    </source>
</evidence>
<organism evidence="25 26">
    <name type="scientific">Catenaria anguillulae PL171</name>
    <dbReference type="NCBI Taxonomy" id="765915"/>
    <lineage>
        <taxon>Eukaryota</taxon>
        <taxon>Fungi</taxon>
        <taxon>Fungi incertae sedis</taxon>
        <taxon>Blastocladiomycota</taxon>
        <taxon>Blastocladiomycetes</taxon>
        <taxon>Blastocladiales</taxon>
        <taxon>Catenariaceae</taxon>
        <taxon>Catenaria</taxon>
    </lineage>
</organism>
<dbReference type="PANTHER" id="PTHR23512:SF12">
    <property type="entry name" value="TRANSPORTER, PUTATIVE (AFU_ORTHOLOGUE AFUA_4G00260)-RELATED"/>
    <property type="match status" value="1"/>
</dbReference>
<feature type="transmembrane region" description="Helical" evidence="23">
    <location>
        <begin position="389"/>
        <end position="411"/>
    </location>
</feature>
<dbReference type="STRING" id="765915.A0A1Y2H841"/>
<comment type="catalytic activity">
    <reaction evidence="17">
        <text>L-lysyl-glycine(out) = L-lysyl-glycine(in)</text>
        <dbReference type="Rhea" id="RHEA:79407"/>
        <dbReference type="ChEBI" id="CHEBI:191202"/>
    </reaction>
</comment>
<evidence type="ECO:0000256" key="3">
    <source>
        <dbReference type="ARBA" id="ARBA00022989"/>
    </source>
</evidence>
<feature type="compositionally biased region" description="Polar residues" evidence="22">
    <location>
        <begin position="592"/>
        <end position="601"/>
    </location>
</feature>
<dbReference type="Gene3D" id="1.20.1250.20">
    <property type="entry name" value="MFS general substrate transporter like domains"/>
    <property type="match status" value="2"/>
</dbReference>
<evidence type="ECO:0000256" key="16">
    <source>
        <dbReference type="ARBA" id="ARBA00044919"/>
    </source>
</evidence>
<reference evidence="25 26" key="1">
    <citation type="submission" date="2016-07" db="EMBL/GenBank/DDBJ databases">
        <title>Pervasive Adenine N6-methylation of Active Genes in Fungi.</title>
        <authorList>
            <consortium name="DOE Joint Genome Institute"/>
            <person name="Mondo S.J."/>
            <person name="Dannebaum R.O."/>
            <person name="Kuo R.C."/>
            <person name="Labutti K."/>
            <person name="Haridas S."/>
            <person name="Kuo A."/>
            <person name="Salamov A."/>
            <person name="Ahrendt S.R."/>
            <person name="Lipzen A."/>
            <person name="Sullivan W."/>
            <person name="Andreopoulos W.B."/>
            <person name="Clum A."/>
            <person name="Lindquist E."/>
            <person name="Daum C."/>
            <person name="Ramamoorthy G.K."/>
            <person name="Gryganskyi A."/>
            <person name="Culley D."/>
            <person name="Magnuson J.K."/>
            <person name="James T.Y."/>
            <person name="O'Malley M.A."/>
            <person name="Stajich J.E."/>
            <person name="Spatafora J.W."/>
            <person name="Visel A."/>
            <person name="Grigoriev I.V."/>
        </authorList>
    </citation>
    <scope>NUCLEOTIDE SEQUENCE [LARGE SCALE GENOMIC DNA]</scope>
    <source>
        <strain evidence="25 26">PL171</strain>
    </source>
</reference>
<keyword evidence="26" id="KW-1185">Reference proteome</keyword>
<dbReference type="GO" id="GO:0022857">
    <property type="term" value="F:transmembrane transporter activity"/>
    <property type="evidence" value="ECO:0007669"/>
    <property type="project" value="InterPro"/>
</dbReference>
<feature type="transmembrane region" description="Helical" evidence="23">
    <location>
        <begin position="197"/>
        <end position="224"/>
    </location>
</feature>
<comment type="catalytic activity">
    <reaction evidence="5">
        <text>L-lysyl-L-alanine(out) = L-lysyl-L-alanine(in)</text>
        <dbReference type="Rhea" id="RHEA:79399"/>
        <dbReference type="ChEBI" id="CHEBI:229954"/>
    </reaction>
</comment>
<gene>
    <name evidence="25" type="ORF">BCR44DRAFT_30698</name>
</gene>
<evidence type="ECO:0000313" key="26">
    <source>
        <dbReference type="Proteomes" id="UP000193411"/>
    </source>
</evidence>
<dbReference type="InterPro" id="IPR036259">
    <property type="entry name" value="MFS_trans_sf"/>
</dbReference>
<evidence type="ECO:0000256" key="1">
    <source>
        <dbReference type="ARBA" id="ARBA00004141"/>
    </source>
</evidence>
<feature type="transmembrane region" description="Helical" evidence="23">
    <location>
        <begin position="141"/>
        <end position="159"/>
    </location>
</feature>
<evidence type="ECO:0000256" key="12">
    <source>
        <dbReference type="ARBA" id="ARBA00044899"/>
    </source>
</evidence>
<feature type="transmembrane region" description="Helical" evidence="23">
    <location>
        <begin position="423"/>
        <end position="442"/>
    </location>
</feature>
<comment type="catalytic activity">
    <reaction evidence="14">
        <text>L-arginyl-glycine(out) = L-arginyl-glycine(in)</text>
        <dbReference type="Rhea" id="RHEA:79391"/>
        <dbReference type="ChEBI" id="CHEBI:229955"/>
    </reaction>
</comment>
<feature type="transmembrane region" description="Helical" evidence="23">
    <location>
        <begin position="109"/>
        <end position="129"/>
    </location>
</feature>
<evidence type="ECO:0000256" key="6">
    <source>
        <dbReference type="ARBA" id="ARBA00044878"/>
    </source>
</evidence>
<evidence type="ECO:0000256" key="22">
    <source>
        <dbReference type="SAM" id="MobiDB-lite"/>
    </source>
</evidence>
<accession>A0A1Y2H841</accession>
<evidence type="ECO:0000256" key="19">
    <source>
        <dbReference type="ARBA" id="ARBA00045018"/>
    </source>
</evidence>
<comment type="catalytic activity">
    <reaction evidence="6">
        <text>L-histidyl-glycine(out) = L-histidyl-glycine(in)</text>
        <dbReference type="Rhea" id="RHEA:79395"/>
        <dbReference type="ChEBI" id="CHEBI:229957"/>
    </reaction>
</comment>
<evidence type="ECO:0000256" key="13">
    <source>
        <dbReference type="ARBA" id="ARBA00044900"/>
    </source>
</evidence>
<feature type="transmembrane region" description="Helical" evidence="23">
    <location>
        <begin position="348"/>
        <end position="369"/>
    </location>
</feature>
<feature type="region of interest" description="Disordered" evidence="22">
    <location>
        <begin position="299"/>
        <end position="319"/>
    </location>
</feature>
<dbReference type="PANTHER" id="PTHR23512">
    <property type="entry name" value="MAJOR FACILITATOR SUPERFAMILY DOMAIN-CONTAINING PROTEIN 1"/>
    <property type="match status" value="1"/>
</dbReference>
<sequence length="643" mass="68895">MTTAPSTPQRGRASPAPSSAAISCAMGNAPGDCPCATVAPLAHNNSNREDDVCLELRTQAQDQRANAPLGWRLFAFSCTLLIGFGSHYSAHVVSALKASIKADLGINNAQYGVLQAAVSLVNTIIPVIGGRFIDTFGVSNGSIVSCTLIMLGGLLFALSAHAQSFALMVMGRLLYGLGSMTVITVQHTILAHWFRGTALAVTVGVQIATSRLASFLATLVTVPIKNVTGWYGYSLWVAFVLCLASWIIDVIYVAGMRKFYRLPTTTNTNAVAPSREGDHAQHPLLAPTNHIRIDSSLDLPTSSSSTAHHHSSPAPLHAPRITQGDAGLYSVSELAKIRAKTAFNLSDVYLFPMAFWLVAGLSFTLGSAWTAFLHIAPELIMQRFHQPEALAAFNASLGQLLPVFGAPGLGYLMDKYGRRPEHLVGASVALLASFVLLSLAHWPPYIALLLFSMSLTTGPVAMVSAVGLLIGPKSMGTALGIYKSLTNIASTLLDPTLGWLQDISGGYTWPLAVLVAVTVLALVFSVGLWVMDAVESGVLSADAKERPAILNRMENGQVRIRTRRRPMRREHVMGDEADEEGQGEGEDLLRPSTPTYGTAQVNGHHGPVISARRMWWGRFMLGLMAFFMVLGWAVCLALLDPSK</sequence>
<evidence type="ECO:0000256" key="14">
    <source>
        <dbReference type="ARBA" id="ARBA00044903"/>
    </source>
</evidence>
<comment type="catalytic activity">
    <reaction evidence="13">
        <text>L-lysyl-L-lysine(out) = L-lysyl-L-lysine(in)</text>
        <dbReference type="Rhea" id="RHEA:79403"/>
        <dbReference type="ChEBI" id="CHEBI:229956"/>
    </reaction>
</comment>
<evidence type="ECO:0000256" key="11">
    <source>
        <dbReference type="ARBA" id="ARBA00044898"/>
    </source>
</evidence>
<comment type="catalytic activity">
    <reaction evidence="16">
        <text>L-alanyl-L-lysine(out) = L-alanyl-L-lysine(in)</text>
        <dbReference type="Rhea" id="RHEA:79415"/>
        <dbReference type="ChEBI" id="CHEBI:192470"/>
    </reaction>
</comment>
<comment type="caution">
    <text evidence="25">The sequence shown here is derived from an EMBL/GenBank/DDBJ whole genome shotgun (WGS) entry which is preliminary data.</text>
</comment>